<reference evidence="1" key="1">
    <citation type="submission" date="2020-07" db="EMBL/GenBank/DDBJ databases">
        <title>Multicomponent nature underlies the extraordinary mechanical properties of spider dragline silk.</title>
        <authorList>
            <person name="Kono N."/>
            <person name="Nakamura H."/>
            <person name="Mori M."/>
            <person name="Yoshida Y."/>
            <person name="Ohtoshi R."/>
            <person name="Malay A.D."/>
            <person name="Moran D.A.P."/>
            <person name="Tomita M."/>
            <person name="Numata K."/>
            <person name="Arakawa K."/>
        </authorList>
    </citation>
    <scope>NUCLEOTIDE SEQUENCE</scope>
</reference>
<keyword evidence="2" id="KW-1185">Reference proteome</keyword>
<dbReference type="AlphaFoldDB" id="A0A8X6KWX6"/>
<comment type="caution">
    <text evidence="1">The sequence shown here is derived from an EMBL/GenBank/DDBJ whole genome shotgun (WGS) entry which is preliminary data.</text>
</comment>
<evidence type="ECO:0000313" key="2">
    <source>
        <dbReference type="Proteomes" id="UP000887116"/>
    </source>
</evidence>
<proteinExistence type="predicted"/>
<protein>
    <submittedName>
        <fullName evidence="1">Uncharacterized protein</fullName>
    </submittedName>
</protein>
<name>A0A8X6KWX6_TRICU</name>
<dbReference type="Proteomes" id="UP000887116">
    <property type="component" value="Unassembled WGS sequence"/>
</dbReference>
<organism evidence="1 2">
    <name type="scientific">Trichonephila clavata</name>
    <name type="common">Joro spider</name>
    <name type="synonym">Nephila clavata</name>
    <dbReference type="NCBI Taxonomy" id="2740835"/>
    <lineage>
        <taxon>Eukaryota</taxon>
        <taxon>Metazoa</taxon>
        <taxon>Ecdysozoa</taxon>
        <taxon>Arthropoda</taxon>
        <taxon>Chelicerata</taxon>
        <taxon>Arachnida</taxon>
        <taxon>Araneae</taxon>
        <taxon>Araneomorphae</taxon>
        <taxon>Entelegynae</taxon>
        <taxon>Araneoidea</taxon>
        <taxon>Nephilidae</taxon>
        <taxon>Trichonephila</taxon>
    </lineage>
</organism>
<evidence type="ECO:0000313" key="1">
    <source>
        <dbReference type="EMBL" id="GFQ89555.1"/>
    </source>
</evidence>
<accession>A0A8X6KWX6</accession>
<dbReference type="EMBL" id="BMAO01023575">
    <property type="protein sequence ID" value="GFQ89555.1"/>
    <property type="molecule type" value="Genomic_DNA"/>
</dbReference>
<sequence>MCRFQFQADASKMETKVNQGKTEEIIEMSERTKNRFLIKNFEERESLKKLKPLLCRGFRNPRTNHDISEYEELKNLSQLSYIRSDFDRNRQYSIASKDVKSC</sequence>
<gene>
    <name evidence="1" type="ORF">TNCT_36371</name>
</gene>